<dbReference type="SUPFAM" id="SSF54626">
    <property type="entry name" value="Chalcone isomerase"/>
    <property type="match status" value="1"/>
</dbReference>
<dbReference type="Pfam" id="PF02431">
    <property type="entry name" value="Chalcone"/>
    <property type="match status" value="1"/>
</dbReference>
<evidence type="ECO:0000256" key="6">
    <source>
        <dbReference type="ARBA" id="ARBA00034056"/>
    </source>
</evidence>
<evidence type="ECO:0000313" key="9">
    <source>
        <dbReference type="EMBL" id="CAJ1977740.1"/>
    </source>
</evidence>
<dbReference type="InterPro" id="IPR044164">
    <property type="entry name" value="CFI"/>
</dbReference>
<dbReference type="Gene3D" id="1.10.890.20">
    <property type="match status" value="1"/>
</dbReference>
<dbReference type="InterPro" id="IPR036298">
    <property type="entry name" value="Chalcone_isomerase_sf"/>
</dbReference>
<organism evidence="9 10">
    <name type="scientific">Sphenostylis stenocarpa</name>
    <dbReference type="NCBI Taxonomy" id="92480"/>
    <lineage>
        <taxon>Eukaryota</taxon>
        <taxon>Viridiplantae</taxon>
        <taxon>Streptophyta</taxon>
        <taxon>Embryophyta</taxon>
        <taxon>Tracheophyta</taxon>
        <taxon>Spermatophyta</taxon>
        <taxon>Magnoliopsida</taxon>
        <taxon>eudicotyledons</taxon>
        <taxon>Gunneridae</taxon>
        <taxon>Pentapetalae</taxon>
        <taxon>rosids</taxon>
        <taxon>fabids</taxon>
        <taxon>Fabales</taxon>
        <taxon>Fabaceae</taxon>
        <taxon>Papilionoideae</taxon>
        <taxon>50 kb inversion clade</taxon>
        <taxon>NPAAA clade</taxon>
        <taxon>indigoferoid/millettioid clade</taxon>
        <taxon>Phaseoleae</taxon>
        <taxon>Sphenostylis</taxon>
    </lineage>
</organism>
<comment type="pathway">
    <text evidence="1">Secondary metabolite biosynthesis; flavonoid biosynthesis.</text>
</comment>
<reference evidence="9" key="1">
    <citation type="submission" date="2023-10" db="EMBL/GenBank/DDBJ databases">
        <authorList>
            <person name="Domelevo Entfellner J.-B."/>
        </authorList>
    </citation>
    <scope>NUCLEOTIDE SEQUENCE</scope>
</reference>
<dbReference type="EMBL" id="OY731407">
    <property type="protein sequence ID" value="CAJ1977740.1"/>
    <property type="molecule type" value="Genomic_DNA"/>
</dbReference>
<comment type="similarity">
    <text evidence="2 7">Belongs to the chalcone isomerase family.</text>
</comment>
<evidence type="ECO:0000256" key="3">
    <source>
        <dbReference type="ARBA" id="ARBA00023235"/>
    </source>
</evidence>
<dbReference type="InterPro" id="IPR016087">
    <property type="entry name" value="Chalcone_isomerase"/>
</dbReference>
<dbReference type="InterPro" id="IPR016089">
    <property type="entry name" value="Chalcone_isomerase_bundle_sf"/>
</dbReference>
<protein>
    <recommendedName>
        <fullName evidence="7">Chalcone-flavonone isomerase family protein</fullName>
    </recommendedName>
</protein>
<feature type="domain" description="Chalcone isomerase" evidence="8">
    <location>
        <begin position="11"/>
        <end position="213"/>
    </location>
</feature>
<keyword evidence="10" id="KW-1185">Reference proteome</keyword>
<evidence type="ECO:0000259" key="8">
    <source>
        <dbReference type="Pfam" id="PF02431"/>
    </source>
</evidence>
<gene>
    <name evidence="9" type="ORF">AYBTSS11_LOCUS29910</name>
</gene>
<proteinExistence type="inferred from homology"/>
<dbReference type="Gramene" id="rna-AYBTSS11_LOCUS29910">
    <property type="protein sequence ID" value="CAJ1977740.1"/>
    <property type="gene ID" value="gene-AYBTSS11_LOCUS29910"/>
</dbReference>
<comment type="catalytic activity">
    <reaction evidence="6">
        <text>a chalcone = a flavanone.</text>
        <dbReference type="EC" id="5.5.1.6"/>
    </reaction>
</comment>
<dbReference type="PANTHER" id="PTHR28039:SF8">
    <property type="entry name" value="CHALCONE--FLAVANONE ISOMERASE 1-RELATED"/>
    <property type="match status" value="1"/>
</dbReference>
<dbReference type="PANTHER" id="PTHR28039">
    <property type="entry name" value="CHALCONE--FLAVONONE ISOMERASE 1-RELATED"/>
    <property type="match status" value="1"/>
</dbReference>
<evidence type="ECO:0000256" key="5">
    <source>
        <dbReference type="ARBA" id="ARBA00025429"/>
    </source>
</evidence>
<sequence>MAIPSVTAIDIENVKFSPTVKPPSSANAFFLGGAGVRGLQIQDKFVKFTAIGIYLQHDAVPLLSVKWNAKSALELTESVEFFRDIVTGPFEKFMQVTMILPLTGQQYSEKVSENCVAIWKSLGIYTDAEAEAIDKFVSVFKDETFPPGSSILFKVSPKGSLTISFSKDGSIPEEATTVIENKLLSEAVLESMIGKHGVSPEAKQSLASRLSELLKDGGVPESDK</sequence>
<dbReference type="InterPro" id="IPR016088">
    <property type="entry name" value="Chalcone_isomerase_3-sand"/>
</dbReference>
<keyword evidence="3" id="KW-0413">Isomerase</keyword>
<evidence type="ECO:0000313" key="10">
    <source>
        <dbReference type="Proteomes" id="UP001189624"/>
    </source>
</evidence>
<name>A0AA86W4I4_9FABA</name>
<evidence type="ECO:0000256" key="7">
    <source>
        <dbReference type="RuleBase" id="RU361158"/>
    </source>
</evidence>
<dbReference type="Gene3D" id="3.50.70.10">
    <property type="match status" value="1"/>
</dbReference>
<comment type="function">
    <text evidence="5">Catalyzes the intramolecular cyclization of bicyclic chalcones into tricyclic (S)-flavanones. Responsible for the isomerization of 4,2',4',6'-tetrahydroxychalcone (also termed chalcone) into naringenin.</text>
</comment>
<dbReference type="GO" id="GO:0009813">
    <property type="term" value="P:flavonoid biosynthetic process"/>
    <property type="evidence" value="ECO:0007669"/>
    <property type="project" value="UniProtKB-KW"/>
</dbReference>
<dbReference type="GO" id="GO:0045430">
    <property type="term" value="F:chalcone isomerase activity"/>
    <property type="evidence" value="ECO:0007669"/>
    <property type="project" value="UniProtKB-EC"/>
</dbReference>
<dbReference type="AlphaFoldDB" id="A0AA86W4I4"/>
<evidence type="ECO:0000256" key="4">
    <source>
        <dbReference type="ARBA" id="ARBA00023241"/>
    </source>
</evidence>
<accession>A0AA86W4I4</accession>
<dbReference type="Proteomes" id="UP001189624">
    <property type="component" value="Chromosome 10"/>
</dbReference>
<evidence type="ECO:0000256" key="1">
    <source>
        <dbReference type="ARBA" id="ARBA00004966"/>
    </source>
</evidence>
<keyword evidence="4" id="KW-0284">Flavonoid biosynthesis</keyword>
<evidence type="ECO:0000256" key="2">
    <source>
        <dbReference type="ARBA" id="ARBA00007166"/>
    </source>
</evidence>